<dbReference type="Pfam" id="PF03797">
    <property type="entry name" value="Autotransporter"/>
    <property type="match status" value="1"/>
</dbReference>
<dbReference type="AlphaFoldDB" id="M3A9L0"/>
<dbReference type="SMART" id="SM00869">
    <property type="entry name" value="Autotransporter"/>
    <property type="match status" value="1"/>
</dbReference>
<dbReference type="SUPFAM" id="SSF103515">
    <property type="entry name" value="Autotransporter"/>
    <property type="match status" value="1"/>
</dbReference>
<dbReference type="RefSeq" id="WP_008618320.1">
    <property type="nucleotide sequence ID" value="NZ_AONQ01000034.1"/>
</dbReference>
<organism evidence="3 4">
    <name type="scientific">Paramagnetospirillum caucaseum</name>
    <dbReference type="NCBI Taxonomy" id="1244869"/>
    <lineage>
        <taxon>Bacteria</taxon>
        <taxon>Pseudomonadati</taxon>
        <taxon>Pseudomonadota</taxon>
        <taxon>Alphaproteobacteria</taxon>
        <taxon>Rhodospirillales</taxon>
        <taxon>Magnetospirillaceae</taxon>
        <taxon>Paramagnetospirillum</taxon>
    </lineage>
</organism>
<keyword evidence="4" id="KW-1185">Reference proteome</keyword>
<dbReference type="EMBL" id="AONQ01000034">
    <property type="protein sequence ID" value="EME69468.1"/>
    <property type="molecule type" value="Genomic_DNA"/>
</dbReference>
<dbReference type="PROSITE" id="PS51208">
    <property type="entry name" value="AUTOTRANSPORTER"/>
    <property type="match status" value="1"/>
</dbReference>
<dbReference type="OrthoDB" id="5720638at2"/>
<dbReference type="STRING" id="1244869.H261_13404"/>
<dbReference type="InterPro" id="IPR005546">
    <property type="entry name" value="Autotransporte_beta"/>
</dbReference>
<reference evidence="3 4" key="1">
    <citation type="journal article" date="2014" name="Genome Announc.">
        <title>Draft Genome Sequence of Magnetospirillum sp. Strain SO-1, a Freshwater Magnetotactic Bacterium Isolated from the Ol'khovka River, Russia.</title>
        <authorList>
            <person name="Grouzdev D.S."/>
            <person name="Dziuba M.V."/>
            <person name="Sukhacheva M.S."/>
            <person name="Mardanov A.V."/>
            <person name="Beletskiy A.V."/>
            <person name="Kuznetsov B.B."/>
            <person name="Skryabin K.G."/>
        </authorList>
    </citation>
    <scope>NUCLEOTIDE SEQUENCE [LARGE SCALE GENOMIC DNA]</scope>
    <source>
        <strain evidence="3 4">SO-1</strain>
    </source>
</reference>
<feature type="domain" description="Autotransporter" evidence="2">
    <location>
        <begin position="97"/>
        <end position="352"/>
    </location>
</feature>
<dbReference type="PATRIC" id="fig|1244869.3.peg.2703"/>
<dbReference type="Proteomes" id="UP000011744">
    <property type="component" value="Unassembled WGS sequence"/>
</dbReference>
<dbReference type="PROSITE" id="PS51257">
    <property type="entry name" value="PROKAR_LIPOPROTEIN"/>
    <property type="match status" value="1"/>
</dbReference>
<evidence type="ECO:0000313" key="4">
    <source>
        <dbReference type="Proteomes" id="UP000011744"/>
    </source>
</evidence>
<dbReference type="Gene3D" id="2.40.128.130">
    <property type="entry name" value="Autotransporter beta-domain"/>
    <property type="match status" value="1"/>
</dbReference>
<protein>
    <submittedName>
        <fullName evidence="3">Outer membrane protein domain-containing protein</fullName>
    </submittedName>
</protein>
<gene>
    <name evidence="3" type="ORF">H261_13404</name>
</gene>
<evidence type="ECO:0000313" key="3">
    <source>
        <dbReference type="EMBL" id="EME69468.1"/>
    </source>
</evidence>
<proteinExistence type="predicted"/>
<feature type="signal peptide" evidence="1">
    <location>
        <begin position="1"/>
        <end position="26"/>
    </location>
</feature>
<accession>M3A9L0</accession>
<evidence type="ECO:0000256" key="1">
    <source>
        <dbReference type="SAM" id="SignalP"/>
    </source>
</evidence>
<dbReference type="InterPro" id="IPR036709">
    <property type="entry name" value="Autotransporte_beta_dom_sf"/>
</dbReference>
<comment type="caution">
    <text evidence="3">The sequence shown here is derived from an EMBL/GenBank/DDBJ whole genome shotgun (WGS) entry which is preliminary data.</text>
</comment>
<keyword evidence="1" id="KW-0732">Signal</keyword>
<sequence>MKHIRQIAVLCGAAALGVVAMPGTSAACSWFGSSGWSCSGSASNYNAQPGAPVAGAVQRSGTTTQVSAIANHLGGAFSASGARRVASLGETGIAGGDASSRYSLWVNGSGGRVSSTSPANDFSGNNKGGAVGMDYAPSDNLLVGVALMGEHISLNTKFNLGSLNRVGYSVVPYVAYSFGQGTSIDVITSATFLDADVVRAQNGRGSYDGYRLMGAFNVHHGVELGAWSVRGDIGYMYSREWQGSYREEVSNAHIGAVASNLGQGKIGGRGGYLLDKVELFAQAHYVRDFVAKRTSTVQGQPNTPDDRDEVLAGIGMDWFPTQTESIGLEISHGFFREAEANTTMMMNAKIKF</sequence>
<evidence type="ECO:0000259" key="2">
    <source>
        <dbReference type="PROSITE" id="PS51208"/>
    </source>
</evidence>
<dbReference type="eggNOG" id="COG4625">
    <property type="taxonomic scope" value="Bacteria"/>
</dbReference>
<feature type="chain" id="PRO_5004031148" evidence="1">
    <location>
        <begin position="27"/>
        <end position="352"/>
    </location>
</feature>
<name>M3A9L0_9PROT</name>